<protein>
    <submittedName>
        <fullName evidence="1">Uncharacterized protein</fullName>
    </submittedName>
</protein>
<dbReference type="EMBL" id="HBJA01044060">
    <property type="protein sequence ID" value="CAE0804088.1"/>
    <property type="molecule type" value="Transcribed_RNA"/>
</dbReference>
<sequence>MLHSAWSCRGFPSELWCWCGRFHERVFADACHMNDASEQINSSERMQQLKRMALFNRLSLAKAPSMLFGFQPQMVQSNPKMRSYLDRMCRTPFTHALADSTPHKSPPAARFRVNRTLGLSGVVGGRSGSYVCQA</sequence>
<organism evidence="1">
    <name type="scientific">Eutreptiella gymnastica</name>
    <dbReference type="NCBI Taxonomy" id="73025"/>
    <lineage>
        <taxon>Eukaryota</taxon>
        <taxon>Discoba</taxon>
        <taxon>Euglenozoa</taxon>
        <taxon>Euglenida</taxon>
        <taxon>Spirocuta</taxon>
        <taxon>Euglenophyceae</taxon>
        <taxon>Eutreptiales</taxon>
        <taxon>Eutreptiaceae</taxon>
        <taxon>Eutreptiella</taxon>
    </lineage>
</organism>
<gene>
    <name evidence="1" type="ORF">EGYM00163_LOCUS15212</name>
</gene>
<name>A0A7S4CRB7_9EUGL</name>
<accession>A0A7S4CRB7</accession>
<reference evidence="1" key="1">
    <citation type="submission" date="2021-01" db="EMBL/GenBank/DDBJ databases">
        <authorList>
            <person name="Corre E."/>
            <person name="Pelletier E."/>
            <person name="Niang G."/>
            <person name="Scheremetjew M."/>
            <person name="Finn R."/>
            <person name="Kale V."/>
            <person name="Holt S."/>
            <person name="Cochrane G."/>
            <person name="Meng A."/>
            <person name="Brown T."/>
            <person name="Cohen L."/>
        </authorList>
    </citation>
    <scope>NUCLEOTIDE SEQUENCE</scope>
    <source>
        <strain evidence="1">CCMP1594</strain>
    </source>
</reference>
<dbReference type="AlphaFoldDB" id="A0A7S4CRB7"/>
<proteinExistence type="predicted"/>
<evidence type="ECO:0000313" key="1">
    <source>
        <dbReference type="EMBL" id="CAE0804088.1"/>
    </source>
</evidence>